<feature type="compositionally biased region" description="Polar residues" evidence="1">
    <location>
        <begin position="20"/>
        <end position="30"/>
    </location>
</feature>
<reference evidence="2 3" key="1">
    <citation type="journal article" date="2011" name="Science">
        <title>The Selaginella genome identifies genetic changes associated with the evolution of vascular plants.</title>
        <authorList>
            <person name="Banks J.A."/>
            <person name="Nishiyama T."/>
            <person name="Hasebe M."/>
            <person name="Bowman J.L."/>
            <person name="Gribskov M."/>
            <person name="dePamphilis C."/>
            <person name="Albert V.A."/>
            <person name="Aono N."/>
            <person name="Aoyama T."/>
            <person name="Ambrose B.A."/>
            <person name="Ashton N.W."/>
            <person name="Axtell M.J."/>
            <person name="Barker E."/>
            <person name="Barker M.S."/>
            <person name="Bennetzen J.L."/>
            <person name="Bonawitz N.D."/>
            <person name="Chapple C."/>
            <person name="Cheng C."/>
            <person name="Correa L.G."/>
            <person name="Dacre M."/>
            <person name="DeBarry J."/>
            <person name="Dreyer I."/>
            <person name="Elias M."/>
            <person name="Engstrom E.M."/>
            <person name="Estelle M."/>
            <person name="Feng L."/>
            <person name="Finet C."/>
            <person name="Floyd S.K."/>
            <person name="Frommer W.B."/>
            <person name="Fujita T."/>
            <person name="Gramzow L."/>
            <person name="Gutensohn M."/>
            <person name="Harholt J."/>
            <person name="Hattori M."/>
            <person name="Heyl A."/>
            <person name="Hirai T."/>
            <person name="Hiwatashi Y."/>
            <person name="Ishikawa M."/>
            <person name="Iwata M."/>
            <person name="Karol K.G."/>
            <person name="Koehler B."/>
            <person name="Kolukisaoglu U."/>
            <person name="Kubo M."/>
            <person name="Kurata T."/>
            <person name="Lalonde S."/>
            <person name="Li K."/>
            <person name="Li Y."/>
            <person name="Litt A."/>
            <person name="Lyons E."/>
            <person name="Manning G."/>
            <person name="Maruyama T."/>
            <person name="Michael T.P."/>
            <person name="Mikami K."/>
            <person name="Miyazaki S."/>
            <person name="Morinaga S."/>
            <person name="Murata T."/>
            <person name="Mueller-Roeber B."/>
            <person name="Nelson D.R."/>
            <person name="Obara M."/>
            <person name="Oguri Y."/>
            <person name="Olmstead R.G."/>
            <person name="Onodera N."/>
            <person name="Petersen B.L."/>
            <person name="Pils B."/>
            <person name="Prigge M."/>
            <person name="Rensing S.A."/>
            <person name="Riano-Pachon D.M."/>
            <person name="Roberts A.W."/>
            <person name="Sato Y."/>
            <person name="Scheller H.V."/>
            <person name="Schulz B."/>
            <person name="Schulz C."/>
            <person name="Shakirov E.V."/>
            <person name="Shibagaki N."/>
            <person name="Shinohara N."/>
            <person name="Shippen D.E."/>
            <person name="Soerensen I."/>
            <person name="Sotooka R."/>
            <person name="Sugimoto N."/>
            <person name="Sugita M."/>
            <person name="Sumikawa N."/>
            <person name="Tanurdzic M."/>
            <person name="Theissen G."/>
            <person name="Ulvskov P."/>
            <person name="Wakazuki S."/>
            <person name="Weng J.K."/>
            <person name="Willats W.W."/>
            <person name="Wipf D."/>
            <person name="Wolf P.G."/>
            <person name="Yang L."/>
            <person name="Zimmer A.D."/>
            <person name="Zhu Q."/>
            <person name="Mitros T."/>
            <person name="Hellsten U."/>
            <person name="Loque D."/>
            <person name="Otillar R."/>
            <person name="Salamov A."/>
            <person name="Schmutz J."/>
            <person name="Shapiro H."/>
            <person name="Lindquist E."/>
            <person name="Lucas S."/>
            <person name="Rokhsar D."/>
            <person name="Grigoriev I.V."/>
        </authorList>
    </citation>
    <scope>NUCLEOTIDE SEQUENCE [LARGE SCALE GENOMIC DNA]</scope>
</reference>
<sequence length="702" mass="79933">MSLGSLATSSDADLGEAEATKSSARSSSLTADDEGKQTDVAIEQACYYRERDQAVFPKYLCVYLRTWPMGDASRKRQRGDPGISLIEEALGLLDELEAVYGNMPDDFLWDTTKFQTLIQPTRSFSSEYESEEYRYIGRAKAKDLLDRISRLRRGAQLQVQGAKGTGKTTVMSSITGYMLGVQKKPVVYISTRRFVESPADVLQHALLVATRGDESVAEMTTLGELVGWCRRRINDPLLFVVDDWDKFEDFPSLMSSLKEAVSFRHILVKLSSTNSRERRITTVTDKPLPSFDFDGPYNSSELETWIAQSSLDKTELKALERLTGGIPRLLRFFEEVKGNSNKFMEKIEETYTRKLFDKFIALQTTKEQLAAALDLVTRGELSALLQGPVDLTCFYKDGSRFRLLCPYLRSRAEFYIMEQNKNLKSTLQYEDIQRWVGAVRMDCTGTNRNPPRVGWNVEGLIVSVMRYQGKLWEGLEFKYYKTYKHGREAKFLRDLSTEELADGVLVGPEAFNEKALDVIYLRLEGSVLTIKAVQITVSKWKTKQRKRSHGVWQEQVLPRWLSRNLSVEHQFVYLMPESVTQDDLGEIEANVVNYINAQADPQEEDSDKPEEEDSDNEVLSVNWNAVTSQPLMFKKLGDVHRCLLALDELLNLRPAGSLEKKAIKKCPGAVVENGISRPCRRWSRTDQLVFYCCRAHRGTHIA</sequence>
<evidence type="ECO:0000256" key="1">
    <source>
        <dbReference type="SAM" id="MobiDB-lite"/>
    </source>
</evidence>
<dbReference type="Gene3D" id="3.40.50.300">
    <property type="entry name" value="P-loop containing nucleotide triphosphate hydrolases"/>
    <property type="match status" value="1"/>
</dbReference>
<dbReference type="HOGENOM" id="CLU_031924_0_0_1"/>
<dbReference type="STRING" id="88036.D8SS59"/>
<dbReference type="AlphaFoldDB" id="D8SS59"/>
<proteinExistence type="predicted"/>
<evidence type="ECO:0000313" key="3">
    <source>
        <dbReference type="Proteomes" id="UP000001514"/>
    </source>
</evidence>
<name>D8SS59_SELML</name>
<dbReference type="KEGG" id="smo:SELMODRAFT_425148"/>
<accession>D8SS59</accession>
<keyword evidence="3" id="KW-1185">Reference proteome</keyword>
<organism evidence="3">
    <name type="scientific">Selaginella moellendorffii</name>
    <name type="common">Spikemoss</name>
    <dbReference type="NCBI Taxonomy" id="88036"/>
    <lineage>
        <taxon>Eukaryota</taxon>
        <taxon>Viridiplantae</taxon>
        <taxon>Streptophyta</taxon>
        <taxon>Embryophyta</taxon>
        <taxon>Tracheophyta</taxon>
        <taxon>Lycopodiopsida</taxon>
        <taxon>Selaginellales</taxon>
        <taxon>Selaginellaceae</taxon>
        <taxon>Selaginella</taxon>
    </lineage>
</organism>
<dbReference type="EMBL" id="GL377637">
    <property type="protein sequence ID" value="EFJ12765.1"/>
    <property type="molecule type" value="Genomic_DNA"/>
</dbReference>
<dbReference type="SUPFAM" id="SSF52540">
    <property type="entry name" value="P-loop containing nucleoside triphosphate hydrolases"/>
    <property type="match status" value="1"/>
</dbReference>
<evidence type="ECO:0000313" key="2">
    <source>
        <dbReference type="EMBL" id="EFJ12765.1"/>
    </source>
</evidence>
<protein>
    <submittedName>
        <fullName evidence="2">Uncharacterized protein</fullName>
    </submittedName>
</protein>
<gene>
    <name evidence="2" type="ORF">SELMODRAFT_425148</name>
</gene>
<feature type="region of interest" description="Disordered" evidence="1">
    <location>
        <begin position="1"/>
        <end position="35"/>
    </location>
</feature>
<dbReference type="InterPro" id="IPR027417">
    <property type="entry name" value="P-loop_NTPase"/>
</dbReference>
<feature type="compositionally biased region" description="Polar residues" evidence="1">
    <location>
        <begin position="1"/>
        <end position="11"/>
    </location>
</feature>
<dbReference type="InParanoid" id="D8SS59"/>
<dbReference type="eggNOG" id="ENOG502R2A9">
    <property type="taxonomic scope" value="Eukaryota"/>
</dbReference>
<dbReference type="Gramene" id="EFJ12765">
    <property type="protein sequence ID" value="EFJ12765"/>
    <property type="gene ID" value="SELMODRAFT_425148"/>
</dbReference>
<dbReference type="Proteomes" id="UP000001514">
    <property type="component" value="Unassembled WGS sequence"/>
</dbReference>